<feature type="region of interest" description="Disordered" evidence="1">
    <location>
        <begin position="1"/>
        <end position="36"/>
    </location>
</feature>
<evidence type="ECO:0000256" key="1">
    <source>
        <dbReference type="SAM" id="MobiDB-lite"/>
    </source>
</evidence>
<keyword evidence="2" id="KW-1133">Transmembrane helix</keyword>
<gene>
    <name evidence="3" type="ORF">IU449_19695</name>
</gene>
<proteinExistence type="predicted"/>
<keyword evidence="4" id="KW-1185">Reference proteome</keyword>
<keyword evidence="2" id="KW-0472">Membrane</keyword>
<dbReference type="Proteomes" id="UP000707731">
    <property type="component" value="Unassembled WGS sequence"/>
</dbReference>
<evidence type="ECO:0000256" key="2">
    <source>
        <dbReference type="SAM" id="Phobius"/>
    </source>
</evidence>
<dbReference type="EMBL" id="JADLQN010000003">
    <property type="protein sequence ID" value="MBF6356743.1"/>
    <property type="molecule type" value="Genomic_DNA"/>
</dbReference>
<accession>A0ABS0DJ88</accession>
<organism evidence="3 4">
    <name type="scientific">Nocardia higoensis</name>
    <dbReference type="NCBI Taxonomy" id="228599"/>
    <lineage>
        <taxon>Bacteria</taxon>
        <taxon>Bacillati</taxon>
        <taxon>Actinomycetota</taxon>
        <taxon>Actinomycetes</taxon>
        <taxon>Mycobacteriales</taxon>
        <taxon>Nocardiaceae</taxon>
        <taxon>Nocardia</taxon>
    </lineage>
</organism>
<feature type="transmembrane region" description="Helical" evidence="2">
    <location>
        <begin position="97"/>
        <end position="121"/>
    </location>
</feature>
<feature type="transmembrane region" description="Helical" evidence="2">
    <location>
        <begin position="68"/>
        <end position="85"/>
    </location>
</feature>
<evidence type="ECO:0000313" key="3">
    <source>
        <dbReference type="EMBL" id="MBF6356743.1"/>
    </source>
</evidence>
<dbReference type="RefSeq" id="WP_195003572.1">
    <property type="nucleotide sequence ID" value="NZ_JADLQN010000003.1"/>
</dbReference>
<name>A0ABS0DJ88_9NOCA</name>
<feature type="compositionally biased region" description="Pro residues" evidence="1">
    <location>
        <begin position="1"/>
        <end position="28"/>
    </location>
</feature>
<comment type="caution">
    <text evidence="3">The sequence shown here is derived from an EMBL/GenBank/DDBJ whole genome shotgun (WGS) entry which is preliminary data.</text>
</comment>
<evidence type="ECO:0000313" key="4">
    <source>
        <dbReference type="Proteomes" id="UP000707731"/>
    </source>
</evidence>
<sequence>MSQYPPPGRYPPPGQYPPPPGQYPPPGQEPGASGGYWQESPKRTGLALTTLVLGILALVSFWTVVGGYLLGVLGIVFGIVAAVKARNGSAGGMGMTITGLVLSVLALIGATLFVIVGWSLFVDVGGKDLVDCLNKAGNDQAAIDECERRWTENIEDRFSITLTPAPVPTP</sequence>
<protein>
    <submittedName>
        <fullName evidence="3">DUF4190 domain-containing protein</fullName>
    </submittedName>
</protein>
<keyword evidence="2" id="KW-0812">Transmembrane</keyword>
<reference evidence="3 4" key="1">
    <citation type="submission" date="2020-10" db="EMBL/GenBank/DDBJ databases">
        <title>Identification of Nocardia species via Next-generation sequencing and recognition of intraspecies genetic diversity.</title>
        <authorList>
            <person name="Li P."/>
            <person name="Li P."/>
            <person name="Lu B."/>
        </authorList>
    </citation>
    <scope>NUCLEOTIDE SEQUENCE [LARGE SCALE GENOMIC DNA]</scope>
    <source>
        <strain evidence="3 4">BJ06-0143</strain>
    </source>
</reference>